<evidence type="ECO:0000313" key="2">
    <source>
        <dbReference type="EMBL" id="VDM65928.1"/>
    </source>
</evidence>
<sequence>MQQSKFVVVEVTTTTSTMTLIQYLVSSERNAALCACVCSILRFRRLKNKSNPRAFQITNGFDKFAVVSDLSDHPSLKYKVTSSNATSPSQNQQNNGVEKQSASSASATATDRNGKPKASINEIASALSKKYSPSQSKNGFCGVSACVRCDRVLQKTGKHAMIEICVMHTYD</sequence>
<feature type="compositionally biased region" description="Polar residues" evidence="1">
    <location>
        <begin position="80"/>
        <end position="100"/>
    </location>
</feature>
<organism evidence="2 3">
    <name type="scientific">Strongylus vulgaris</name>
    <name type="common">Blood worm</name>
    <dbReference type="NCBI Taxonomy" id="40348"/>
    <lineage>
        <taxon>Eukaryota</taxon>
        <taxon>Metazoa</taxon>
        <taxon>Ecdysozoa</taxon>
        <taxon>Nematoda</taxon>
        <taxon>Chromadorea</taxon>
        <taxon>Rhabditida</taxon>
        <taxon>Rhabditina</taxon>
        <taxon>Rhabditomorpha</taxon>
        <taxon>Strongyloidea</taxon>
        <taxon>Strongylidae</taxon>
        <taxon>Strongylus</taxon>
    </lineage>
</organism>
<gene>
    <name evidence="2" type="ORF">SVUK_LOCUS926</name>
</gene>
<dbReference type="OrthoDB" id="5870471at2759"/>
<feature type="compositionally biased region" description="Low complexity" evidence="1">
    <location>
        <begin position="101"/>
        <end position="110"/>
    </location>
</feature>
<proteinExistence type="predicted"/>
<dbReference type="AlphaFoldDB" id="A0A3P7KB68"/>
<evidence type="ECO:0000256" key="1">
    <source>
        <dbReference type="SAM" id="MobiDB-lite"/>
    </source>
</evidence>
<protein>
    <submittedName>
        <fullName evidence="2">Uncharacterized protein</fullName>
    </submittedName>
</protein>
<keyword evidence="3" id="KW-1185">Reference proteome</keyword>
<dbReference type="EMBL" id="UYYB01001692">
    <property type="protein sequence ID" value="VDM65928.1"/>
    <property type="molecule type" value="Genomic_DNA"/>
</dbReference>
<evidence type="ECO:0000313" key="3">
    <source>
        <dbReference type="Proteomes" id="UP000270094"/>
    </source>
</evidence>
<reference evidence="2 3" key="1">
    <citation type="submission" date="2018-11" db="EMBL/GenBank/DDBJ databases">
        <authorList>
            <consortium name="Pathogen Informatics"/>
        </authorList>
    </citation>
    <scope>NUCLEOTIDE SEQUENCE [LARGE SCALE GENOMIC DNA]</scope>
</reference>
<accession>A0A3P7KB68</accession>
<feature type="region of interest" description="Disordered" evidence="1">
    <location>
        <begin position="78"/>
        <end position="117"/>
    </location>
</feature>
<dbReference type="Proteomes" id="UP000270094">
    <property type="component" value="Unassembled WGS sequence"/>
</dbReference>
<name>A0A3P7KB68_STRVU</name>